<sequence>MLRPAVNQIITKNESCYSLVIAVAKRARQISEELYEKGETLEEKPVKTAVEELASGKCKIVNTAPTISE</sequence>
<comment type="similarity">
    <text evidence="1 10">Belongs to the RNA polymerase subunit omega family.</text>
</comment>
<proteinExistence type="inferred from homology"/>
<evidence type="ECO:0000256" key="9">
    <source>
        <dbReference type="ARBA" id="ARBA00048552"/>
    </source>
</evidence>
<evidence type="ECO:0000256" key="8">
    <source>
        <dbReference type="ARBA" id="ARBA00029924"/>
    </source>
</evidence>
<dbReference type="SUPFAM" id="SSF63562">
    <property type="entry name" value="RPB6/omega subunit-like"/>
    <property type="match status" value="1"/>
</dbReference>
<dbReference type="EC" id="2.7.7.6" evidence="2 10"/>
<organism evidence="11 12">
    <name type="scientific">Ruminococcus flavefaciens</name>
    <dbReference type="NCBI Taxonomy" id="1265"/>
    <lineage>
        <taxon>Bacteria</taxon>
        <taxon>Bacillati</taxon>
        <taxon>Bacillota</taxon>
        <taxon>Clostridia</taxon>
        <taxon>Eubacteriales</taxon>
        <taxon>Oscillospiraceae</taxon>
        <taxon>Ruminococcus</taxon>
    </lineage>
</organism>
<keyword evidence="6 10" id="KW-0548">Nucleotidyltransferase</keyword>
<dbReference type="EMBL" id="FPIP01000006">
    <property type="protein sequence ID" value="SFW40770.1"/>
    <property type="molecule type" value="Genomic_DNA"/>
</dbReference>
<evidence type="ECO:0000256" key="4">
    <source>
        <dbReference type="ARBA" id="ARBA00022478"/>
    </source>
</evidence>
<dbReference type="RefSeq" id="WP_028516086.1">
    <property type="nucleotide sequence ID" value="NZ_CACVNT010000005.1"/>
</dbReference>
<keyword evidence="5 10" id="KW-0808">Transferase</keyword>
<evidence type="ECO:0000256" key="2">
    <source>
        <dbReference type="ARBA" id="ARBA00012418"/>
    </source>
</evidence>
<evidence type="ECO:0000256" key="1">
    <source>
        <dbReference type="ARBA" id="ARBA00006711"/>
    </source>
</evidence>
<evidence type="ECO:0000256" key="5">
    <source>
        <dbReference type="ARBA" id="ARBA00022679"/>
    </source>
</evidence>
<evidence type="ECO:0000313" key="12">
    <source>
        <dbReference type="Proteomes" id="UP000183461"/>
    </source>
</evidence>
<comment type="subunit">
    <text evidence="10">The RNAP catalytic core consists of 2 alpha, 1 beta, 1 beta' and 1 omega subunit. When a sigma factor is associated with the core the holoenzyme is formed, which can initiate transcription.</text>
</comment>
<reference evidence="11 12" key="1">
    <citation type="submission" date="2016-11" db="EMBL/GenBank/DDBJ databases">
        <authorList>
            <person name="Jaros S."/>
            <person name="Januszkiewicz K."/>
            <person name="Wedrychowicz H."/>
        </authorList>
    </citation>
    <scope>NUCLEOTIDE SEQUENCE [LARGE SCALE GENOMIC DNA]</scope>
    <source>
        <strain evidence="11 12">YL228</strain>
    </source>
</reference>
<evidence type="ECO:0000256" key="7">
    <source>
        <dbReference type="ARBA" id="ARBA00023163"/>
    </source>
</evidence>
<dbReference type="InterPro" id="IPR003716">
    <property type="entry name" value="DNA-dir_RNA_pol_omega"/>
</dbReference>
<comment type="catalytic activity">
    <reaction evidence="9 10">
        <text>RNA(n) + a ribonucleoside 5'-triphosphate = RNA(n+1) + diphosphate</text>
        <dbReference type="Rhea" id="RHEA:21248"/>
        <dbReference type="Rhea" id="RHEA-COMP:14527"/>
        <dbReference type="Rhea" id="RHEA-COMP:17342"/>
        <dbReference type="ChEBI" id="CHEBI:33019"/>
        <dbReference type="ChEBI" id="CHEBI:61557"/>
        <dbReference type="ChEBI" id="CHEBI:140395"/>
        <dbReference type="EC" id="2.7.7.6"/>
    </reaction>
</comment>
<dbReference type="GO" id="GO:0003677">
    <property type="term" value="F:DNA binding"/>
    <property type="evidence" value="ECO:0007669"/>
    <property type="project" value="UniProtKB-UniRule"/>
</dbReference>
<dbReference type="AlphaFoldDB" id="A0A1K1NZ06"/>
<keyword evidence="7 10" id="KW-0804">Transcription</keyword>
<dbReference type="HAMAP" id="MF_00366">
    <property type="entry name" value="RNApol_bact_RpoZ"/>
    <property type="match status" value="1"/>
</dbReference>
<dbReference type="InterPro" id="IPR006110">
    <property type="entry name" value="Pol_omega/Rpo6/RPB6"/>
</dbReference>
<protein>
    <recommendedName>
        <fullName evidence="3 10">DNA-directed RNA polymerase subunit omega</fullName>
        <shortName evidence="10">RNAP omega subunit</shortName>
        <ecNumber evidence="2 10">2.7.7.6</ecNumber>
    </recommendedName>
    <alternativeName>
        <fullName evidence="10">RNA polymerase omega subunit</fullName>
    </alternativeName>
    <alternativeName>
        <fullName evidence="8 10">Transcriptase subunit omega</fullName>
    </alternativeName>
</protein>
<keyword evidence="4 10" id="KW-0240">DNA-directed RNA polymerase</keyword>
<gene>
    <name evidence="10" type="primary">rpoZ</name>
    <name evidence="11" type="ORF">SAMN02910280_2375</name>
</gene>
<dbReference type="GO" id="GO:0003899">
    <property type="term" value="F:DNA-directed RNA polymerase activity"/>
    <property type="evidence" value="ECO:0007669"/>
    <property type="project" value="UniProtKB-UniRule"/>
</dbReference>
<evidence type="ECO:0000256" key="3">
    <source>
        <dbReference type="ARBA" id="ARBA00013725"/>
    </source>
</evidence>
<evidence type="ECO:0000256" key="6">
    <source>
        <dbReference type="ARBA" id="ARBA00022695"/>
    </source>
</evidence>
<dbReference type="SMART" id="SM01409">
    <property type="entry name" value="RNA_pol_Rpb6"/>
    <property type="match status" value="1"/>
</dbReference>
<dbReference type="Proteomes" id="UP000183461">
    <property type="component" value="Unassembled WGS sequence"/>
</dbReference>
<dbReference type="NCBIfam" id="TIGR00690">
    <property type="entry name" value="rpoZ"/>
    <property type="match status" value="1"/>
</dbReference>
<comment type="function">
    <text evidence="10">Promotes RNA polymerase assembly. Latches the N- and C-terminal regions of the beta' subunit thereby facilitating its interaction with the beta and alpha subunits.</text>
</comment>
<evidence type="ECO:0000313" key="11">
    <source>
        <dbReference type="EMBL" id="SFW40770.1"/>
    </source>
</evidence>
<evidence type="ECO:0000256" key="10">
    <source>
        <dbReference type="HAMAP-Rule" id="MF_00366"/>
    </source>
</evidence>
<dbReference type="Gene3D" id="3.90.940.10">
    <property type="match status" value="1"/>
</dbReference>
<dbReference type="GO" id="GO:0006351">
    <property type="term" value="P:DNA-templated transcription"/>
    <property type="evidence" value="ECO:0007669"/>
    <property type="project" value="UniProtKB-UniRule"/>
</dbReference>
<accession>A0A1K1NZ06</accession>
<dbReference type="Pfam" id="PF01192">
    <property type="entry name" value="RNA_pol_Rpb6"/>
    <property type="match status" value="1"/>
</dbReference>
<dbReference type="GO" id="GO:0000428">
    <property type="term" value="C:DNA-directed RNA polymerase complex"/>
    <property type="evidence" value="ECO:0007669"/>
    <property type="project" value="UniProtKB-KW"/>
</dbReference>
<name>A0A1K1NZ06_RUMFL</name>
<dbReference type="InterPro" id="IPR036161">
    <property type="entry name" value="RPB6/omega-like_sf"/>
</dbReference>